<dbReference type="CDD" id="cd07012">
    <property type="entry name" value="PBP2_Bug_TTT"/>
    <property type="match status" value="1"/>
</dbReference>
<organism evidence="2 3">
    <name type="scientific">candidate division KSB3 bacterium</name>
    <dbReference type="NCBI Taxonomy" id="2044937"/>
    <lineage>
        <taxon>Bacteria</taxon>
        <taxon>candidate division KSB3</taxon>
    </lineage>
</organism>
<evidence type="ECO:0000313" key="2">
    <source>
        <dbReference type="EMBL" id="MBD3324705.1"/>
    </source>
</evidence>
<dbReference type="Gene3D" id="3.40.190.150">
    <property type="entry name" value="Bordetella uptake gene, domain 1"/>
    <property type="match status" value="1"/>
</dbReference>
<dbReference type="PANTHER" id="PTHR42928:SF5">
    <property type="entry name" value="BLR1237 PROTEIN"/>
    <property type="match status" value="1"/>
</dbReference>
<evidence type="ECO:0000313" key="3">
    <source>
        <dbReference type="Proteomes" id="UP000649604"/>
    </source>
</evidence>
<reference evidence="2" key="1">
    <citation type="submission" date="2019-11" db="EMBL/GenBank/DDBJ databases">
        <title>Microbial mats filling the niche in hypersaline microbial mats.</title>
        <authorList>
            <person name="Wong H.L."/>
            <person name="Macleod F.I."/>
            <person name="White R.A. III"/>
            <person name="Burns B.P."/>
        </authorList>
    </citation>
    <scope>NUCLEOTIDE SEQUENCE</scope>
    <source>
        <strain evidence="2">Rbin_158</strain>
    </source>
</reference>
<dbReference type="SUPFAM" id="SSF53850">
    <property type="entry name" value="Periplasmic binding protein-like II"/>
    <property type="match status" value="1"/>
</dbReference>
<dbReference type="Gene3D" id="3.40.190.10">
    <property type="entry name" value="Periplasmic binding protein-like II"/>
    <property type="match status" value="1"/>
</dbReference>
<comment type="similarity">
    <text evidence="1">Belongs to the UPF0065 (bug) family.</text>
</comment>
<dbReference type="PANTHER" id="PTHR42928">
    <property type="entry name" value="TRICARBOXYLATE-BINDING PROTEIN"/>
    <property type="match status" value="1"/>
</dbReference>
<dbReference type="InterPro" id="IPR042100">
    <property type="entry name" value="Bug_dom1"/>
</dbReference>
<comment type="caution">
    <text evidence="2">The sequence shown here is derived from an EMBL/GenBank/DDBJ whole genome shotgun (WGS) entry which is preliminary data.</text>
</comment>
<accession>A0A9D5Q5J9</accession>
<proteinExistence type="inferred from homology"/>
<evidence type="ECO:0000256" key="1">
    <source>
        <dbReference type="ARBA" id="ARBA00006987"/>
    </source>
</evidence>
<dbReference type="Pfam" id="PF03401">
    <property type="entry name" value="TctC"/>
    <property type="match status" value="1"/>
</dbReference>
<sequence>MEVYAMKKIIVTLMLTLFCTVLTLGMVYSEAKAEWDPNKPINLIVPWGAGGSTDRSARTTAGVIEDPLGQKIVVVNQPGASGSVGTKSCLDAPRDGYTWTAGAAKDLGNYKIQGLLDTTIQDWHLFLNVAMPQVVSVNVDSPYQTFDELLAAFKEKPGQIAVATAGINSSGHTAIEQIKKYTGIDYKHVTYDGGNPAVIATVAGEAEVVPQLSVEEVDMLRAGKLRALAVLTSEPLEIDGYGTVPPITNWIPEFETAAIYFGIFIPKGVPDEVITTLGKIWDEVVETSPVLKKFAAENAVVFDPAWGEEAQKKAFPMIQLDAWLKYDAGQAKISPEEIGIPRPE</sequence>
<protein>
    <submittedName>
        <fullName evidence="2">Tripartite tricarboxylate transporter substrate binding protein</fullName>
    </submittedName>
</protein>
<dbReference type="Proteomes" id="UP000649604">
    <property type="component" value="Unassembled WGS sequence"/>
</dbReference>
<name>A0A9D5Q5J9_9BACT</name>
<dbReference type="AlphaFoldDB" id="A0A9D5Q5J9"/>
<dbReference type="InterPro" id="IPR005064">
    <property type="entry name" value="BUG"/>
</dbReference>
<dbReference type="PIRSF" id="PIRSF017082">
    <property type="entry name" value="YflP"/>
    <property type="match status" value="1"/>
</dbReference>
<dbReference type="EMBL" id="WJJP01000282">
    <property type="protein sequence ID" value="MBD3324705.1"/>
    <property type="molecule type" value="Genomic_DNA"/>
</dbReference>
<gene>
    <name evidence="2" type="ORF">GF339_08980</name>
</gene>